<evidence type="ECO:0000256" key="5">
    <source>
        <dbReference type="ARBA" id="ARBA00022840"/>
    </source>
</evidence>
<keyword evidence="5" id="KW-0067">ATP-binding</keyword>
<dbReference type="AlphaFoldDB" id="A0A1V9YUE8"/>
<evidence type="ECO:0000313" key="8">
    <source>
        <dbReference type="Proteomes" id="UP000243217"/>
    </source>
</evidence>
<accession>A0A1V9YUE8</accession>
<evidence type="ECO:0000256" key="2">
    <source>
        <dbReference type="ARBA" id="ARBA00022679"/>
    </source>
</evidence>
<dbReference type="Proteomes" id="UP000243217">
    <property type="component" value="Unassembled WGS sequence"/>
</dbReference>
<dbReference type="InterPro" id="IPR011009">
    <property type="entry name" value="Kinase-like_dom_sf"/>
</dbReference>
<reference evidence="7 8" key="1">
    <citation type="journal article" date="2014" name="Genome Biol. Evol.">
        <title>The secreted proteins of Achlya hypogyna and Thraustotheca clavata identify the ancestral oomycete secretome and reveal gene acquisitions by horizontal gene transfer.</title>
        <authorList>
            <person name="Misner I."/>
            <person name="Blouin N."/>
            <person name="Leonard G."/>
            <person name="Richards T.A."/>
            <person name="Lane C.E."/>
        </authorList>
    </citation>
    <scope>NUCLEOTIDE SEQUENCE [LARGE SCALE GENOMIC DNA]</scope>
    <source>
        <strain evidence="7 8">ATCC 34112</strain>
    </source>
</reference>
<dbReference type="PANTHER" id="PTHR24345">
    <property type="entry name" value="SERINE/THREONINE-PROTEIN KINASE PLK"/>
    <property type="match status" value="1"/>
</dbReference>
<comment type="caution">
    <text evidence="7">The sequence shown here is derived from an EMBL/GenBank/DDBJ whole genome shotgun (WGS) entry which is preliminary data.</text>
</comment>
<dbReference type="GO" id="GO:0004674">
    <property type="term" value="F:protein serine/threonine kinase activity"/>
    <property type="evidence" value="ECO:0007669"/>
    <property type="project" value="UniProtKB-KW"/>
</dbReference>
<sequence>MEHYTVLRTLTQVGGGFILVCRHNLLNSVVVIKRIQINATARGFVAMEVAAYQALQQGYANMIGGAHVLHLYETFQEKQHQHLVLDYCPNGELYDLLKSMPKQRCNPTLAQYYFYQIATGVAFIHAHGLAHRDLSLENIFVTVEGMLK</sequence>
<dbReference type="InterPro" id="IPR000719">
    <property type="entry name" value="Prot_kinase_dom"/>
</dbReference>
<keyword evidence="3" id="KW-0547">Nucleotide-binding</keyword>
<dbReference type="OrthoDB" id="248923at2759"/>
<name>A0A1V9YUE8_9STRA</name>
<evidence type="ECO:0000259" key="6">
    <source>
        <dbReference type="PROSITE" id="PS50011"/>
    </source>
</evidence>
<keyword evidence="2" id="KW-0808">Transferase</keyword>
<dbReference type="SUPFAM" id="SSF56112">
    <property type="entry name" value="Protein kinase-like (PK-like)"/>
    <property type="match status" value="1"/>
</dbReference>
<organism evidence="7 8">
    <name type="scientific">Thraustotheca clavata</name>
    <dbReference type="NCBI Taxonomy" id="74557"/>
    <lineage>
        <taxon>Eukaryota</taxon>
        <taxon>Sar</taxon>
        <taxon>Stramenopiles</taxon>
        <taxon>Oomycota</taxon>
        <taxon>Saprolegniomycetes</taxon>
        <taxon>Saprolegniales</taxon>
        <taxon>Achlyaceae</taxon>
        <taxon>Thraustotheca</taxon>
    </lineage>
</organism>
<dbReference type="Pfam" id="PF00069">
    <property type="entry name" value="Pkinase"/>
    <property type="match status" value="1"/>
</dbReference>
<proteinExistence type="predicted"/>
<dbReference type="PROSITE" id="PS50011">
    <property type="entry name" value="PROTEIN_KINASE_DOM"/>
    <property type="match status" value="1"/>
</dbReference>
<dbReference type="GO" id="GO:0005634">
    <property type="term" value="C:nucleus"/>
    <property type="evidence" value="ECO:0007669"/>
    <property type="project" value="TreeGrafter"/>
</dbReference>
<keyword evidence="4" id="KW-0418">Kinase</keyword>
<evidence type="ECO:0000313" key="7">
    <source>
        <dbReference type="EMBL" id="OQR89409.1"/>
    </source>
</evidence>
<feature type="non-terminal residue" evidence="7">
    <location>
        <position position="148"/>
    </location>
</feature>
<dbReference type="PANTHER" id="PTHR24345:SF91">
    <property type="entry name" value="SERINE_THREONINE-PROTEIN KINASE PLK4"/>
    <property type="match status" value="1"/>
</dbReference>
<dbReference type="SMART" id="SM00220">
    <property type="entry name" value="S_TKc"/>
    <property type="match status" value="1"/>
</dbReference>
<gene>
    <name evidence="7" type="ORF">THRCLA_09755</name>
</gene>
<keyword evidence="8" id="KW-1185">Reference proteome</keyword>
<dbReference type="Gene3D" id="1.10.510.10">
    <property type="entry name" value="Transferase(Phosphotransferase) domain 1"/>
    <property type="match status" value="1"/>
</dbReference>
<dbReference type="GO" id="GO:0005524">
    <property type="term" value="F:ATP binding"/>
    <property type="evidence" value="ECO:0007669"/>
    <property type="project" value="UniProtKB-KW"/>
</dbReference>
<keyword evidence="1" id="KW-0723">Serine/threonine-protein kinase</keyword>
<dbReference type="STRING" id="74557.A0A1V9YUE8"/>
<dbReference type="CDD" id="cd00180">
    <property type="entry name" value="PKc"/>
    <property type="match status" value="1"/>
</dbReference>
<feature type="domain" description="Protein kinase" evidence="6">
    <location>
        <begin position="4"/>
        <end position="148"/>
    </location>
</feature>
<dbReference type="EMBL" id="JNBS01002753">
    <property type="protein sequence ID" value="OQR89409.1"/>
    <property type="molecule type" value="Genomic_DNA"/>
</dbReference>
<evidence type="ECO:0000256" key="4">
    <source>
        <dbReference type="ARBA" id="ARBA00022777"/>
    </source>
</evidence>
<evidence type="ECO:0000256" key="3">
    <source>
        <dbReference type="ARBA" id="ARBA00022741"/>
    </source>
</evidence>
<protein>
    <recommendedName>
        <fullName evidence="6">Protein kinase domain-containing protein</fullName>
    </recommendedName>
</protein>
<evidence type="ECO:0000256" key="1">
    <source>
        <dbReference type="ARBA" id="ARBA00022527"/>
    </source>
</evidence>